<dbReference type="Pfam" id="PF20026">
    <property type="entry name" value="DUF6434"/>
    <property type="match status" value="1"/>
</dbReference>
<evidence type="ECO:0000313" key="2">
    <source>
        <dbReference type="EMBL" id="QOL79673.1"/>
    </source>
</evidence>
<protein>
    <recommendedName>
        <fullName evidence="1">DUF6434 domain-containing protein</fullName>
    </recommendedName>
</protein>
<dbReference type="InterPro" id="IPR045492">
    <property type="entry name" value="DUF6434"/>
</dbReference>
<dbReference type="PROSITE" id="PS00284">
    <property type="entry name" value="SERPIN"/>
    <property type="match status" value="1"/>
</dbReference>
<accession>A0A7L9WIE7</accession>
<dbReference type="Proteomes" id="UP000594118">
    <property type="component" value="Chromosome"/>
</dbReference>
<evidence type="ECO:0000313" key="3">
    <source>
        <dbReference type="Proteomes" id="UP000594118"/>
    </source>
</evidence>
<feature type="domain" description="DUF6434" evidence="1">
    <location>
        <begin position="4"/>
        <end position="67"/>
    </location>
</feature>
<dbReference type="InterPro" id="IPR023795">
    <property type="entry name" value="Serpin_CS"/>
</dbReference>
<sequence length="69" mass="8333">MAKFDWHSDDIDRETPVTENYMSTQNVRRFMKSQCGEHFKFDRPFMLWIKDGNPKTMGHVADEWVNRHS</sequence>
<dbReference type="KEGG" id="pshq:F3W81_01850"/>
<evidence type="ECO:0000259" key="1">
    <source>
        <dbReference type="Pfam" id="PF20026"/>
    </source>
</evidence>
<dbReference type="SUPFAM" id="SSF56574">
    <property type="entry name" value="Serpins"/>
    <property type="match status" value="1"/>
</dbReference>
<name>A0A7L9WIE7_9RHOB</name>
<dbReference type="EMBL" id="CP045201">
    <property type="protein sequence ID" value="QOL79673.1"/>
    <property type="molecule type" value="Genomic_DNA"/>
</dbReference>
<organism evidence="2 3">
    <name type="scientific">Pseudooceanicola spongiae</name>
    <dbReference type="NCBI Taxonomy" id="2613965"/>
    <lineage>
        <taxon>Bacteria</taxon>
        <taxon>Pseudomonadati</taxon>
        <taxon>Pseudomonadota</taxon>
        <taxon>Alphaproteobacteria</taxon>
        <taxon>Rhodobacterales</taxon>
        <taxon>Paracoccaceae</taxon>
        <taxon>Pseudooceanicola</taxon>
    </lineage>
</organism>
<gene>
    <name evidence="2" type="ORF">F3W81_01850</name>
</gene>
<dbReference type="RefSeq" id="WP_193081968.1">
    <property type="nucleotide sequence ID" value="NZ_CP045201.1"/>
</dbReference>
<keyword evidence="3" id="KW-1185">Reference proteome</keyword>
<dbReference type="InterPro" id="IPR036186">
    <property type="entry name" value="Serpin_sf"/>
</dbReference>
<dbReference type="AlphaFoldDB" id="A0A7L9WIE7"/>
<proteinExistence type="predicted"/>
<reference evidence="2 3" key="1">
    <citation type="submission" date="2019-10" db="EMBL/GenBank/DDBJ databases">
        <title>Pseudopuniceibacterium sp. HQ09 islated from Antarctica.</title>
        <authorList>
            <person name="Liao L."/>
            <person name="Su S."/>
            <person name="Chen B."/>
            <person name="Yu Y."/>
        </authorList>
    </citation>
    <scope>NUCLEOTIDE SEQUENCE [LARGE SCALE GENOMIC DNA]</scope>
    <source>
        <strain evidence="2 3">HQ09</strain>
    </source>
</reference>